<keyword evidence="2" id="KW-1133">Transmembrane helix</keyword>
<keyword evidence="2" id="KW-0472">Membrane</keyword>
<protein>
    <submittedName>
        <fullName evidence="4">Transmembrane protein</fullName>
    </submittedName>
</protein>
<organism evidence="4">
    <name type="scientific">Mesocestoides corti</name>
    <name type="common">Flatworm</name>
    <dbReference type="NCBI Taxonomy" id="53468"/>
    <lineage>
        <taxon>Eukaryota</taxon>
        <taxon>Metazoa</taxon>
        <taxon>Spiralia</taxon>
        <taxon>Lophotrochozoa</taxon>
        <taxon>Platyhelminthes</taxon>
        <taxon>Cestoda</taxon>
        <taxon>Eucestoda</taxon>
        <taxon>Cyclophyllidea</taxon>
        <taxon>Mesocestoididae</taxon>
        <taxon>Mesocestoides</taxon>
    </lineage>
</organism>
<evidence type="ECO:0000313" key="4">
    <source>
        <dbReference type="WBParaSite" id="MCU_001171-RA"/>
    </source>
</evidence>
<accession>A0A5K3EK79</accession>
<dbReference type="WBParaSite" id="MCU_001171-RA">
    <property type="protein sequence ID" value="MCU_001171-RA"/>
    <property type="gene ID" value="MCU_001171"/>
</dbReference>
<evidence type="ECO:0000256" key="1">
    <source>
        <dbReference type="SAM" id="Coils"/>
    </source>
</evidence>
<feature type="signal peptide" evidence="3">
    <location>
        <begin position="1"/>
        <end position="20"/>
    </location>
</feature>
<feature type="coiled-coil region" evidence="1">
    <location>
        <begin position="167"/>
        <end position="222"/>
    </location>
</feature>
<sequence>MCMSRACKARLLIMCLPVTAFWVRGDLSNFDAHAFAAPAGVAENDLGNQTFPRPNFLTLHNFVDKSVEAVGSSGSDEGVLVAGADSLNASPTVSSGNGTLSFALSPDAEEVAHLRECVRLANKEIEHYKAHIAELQMTAASENKATSGDSDALEDMRVECCVLRARIGDIEDQMEQTRENHRRLVEETRQHRTEVENLRTQRAELEAALAEAQANIAALESKDRQQHPSTAFNHLSPPTSCLADSSAHSDRIELVPGRLVTASSLTVIPLMLLVFAVMLAIFSKFVS</sequence>
<proteinExistence type="predicted"/>
<reference evidence="4" key="1">
    <citation type="submission" date="2019-11" db="UniProtKB">
        <authorList>
            <consortium name="WormBaseParasite"/>
        </authorList>
    </citation>
    <scope>IDENTIFICATION</scope>
</reference>
<keyword evidence="3" id="KW-0732">Signal</keyword>
<name>A0A5K3EK79_MESCO</name>
<evidence type="ECO:0000256" key="3">
    <source>
        <dbReference type="SAM" id="SignalP"/>
    </source>
</evidence>
<dbReference type="AlphaFoldDB" id="A0A5K3EK79"/>
<evidence type="ECO:0000256" key="2">
    <source>
        <dbReference type="SAM" id="Phobius"/>
    </source>
</evidence>
<keyword evidence="1" id="KW-0175">Coiled coil</keyword>
<feature type="chain" id="PRO_5024398698" evidence="3">
    <location>
        <begin position="21"/>
        <end position="287"/>
    </location>
</feature>
<feature type="transmembrane region" description="Helical" evidence="2">
    <location>
        <begin position="259"/>
        <end position="282"/>
    </location>
</feature>
<keyword evidence="2" id="KW-0812">Transmembrane</keyword>